<keyword evidence="3" id="KW-0614">Plasmid</keyword>
<feature type="domain" description="MobA-like NTP transferase" evidence="2">
    <location>
        <begin position="11"/>
        <end position="174"/>
    </location>
</feature>
<dbReference type="InterPro" id="IPR025877">
    <property type="entry name" value="MobA-like_NTP_Trfase"/>
</dbReference>
<gene>
    <name evidence="3" type="ORF">IE4771_PB00051</name>
</gene>
<evidence type="ECO:0000313" key="3">
    <source>
        <dbReference type="EMBL" id="AIC29786.1"/>
    </source>
</evidence>
<accession>A0A060IDJ0</accession>
<name>A0A060IDJ0_RHIET</name>
<evidence type="ECO:0000313" key="4">
    <source>
        <dbReference type="Proteomes" id="UP000027180"/>
    </source>
</evidence>
<dbReference type="InterPro" id="IPR029044">
    <property type="entry name" value="Nucleotide-diphossugar_trans"/>
</dbReference>
<dbReference type="HOGENOM" id="CLU_061980_2_0_5"/>
<dbReference type="Gene3D" id="3.90.550.10">
    <property type="entry name" value="Spore Coat Polysaccharide Biosynthesis Protein SpsA, Chain A"/>
    <property type="match status" value="1"/>
</dbReference>
<dbReference type="CDD" id="cd04182">
    <property type="entry name" value="GT_2_like_f"/>
    <property type="match status" value="1"/>
</dbReference>
<dbReference type="KEGG" id="rei:IE4771_PB00051"/>
<dbReference type="OrthoDB" id="9779263at2"/>
<proteinExistence type="predicted"/>
<dbReference type="PANTHER" id="PTHR43777">
    <property type="entry name" value="MOLYBDENUM COFACTOR CYTIDYLYLTRANSFERASE"/>
    <property type="match status" value="1"/>
</dbReference>
<dbReference type="EMBL" id="CP006988">
    <property type="protein sequence ID" value="AIC29786.1"/>
    <property type="molecule type" value="Genomic_DNA"/>
</dbReference>
<reference evidence="3 4" key="1">
    <citation type="submission" date="2013-12" db="EMBL/GenBank/DDBJ databases">
        <title>Complete genome sequence of Rhizobium etli bv. mimosae IE4771.</title>
        <authorList>
            <person name="Bustos P."/>
            <person name="Santamaria R.I."/>
            <person name="Lozano L."/>
            <person name="Ormeno-Orrillo E."/>
            <person name="Rogel M.A."/>
            <person name="Romero D."/>
            <person name="Cevallos M.A."/>
            <person name="Martinez-Romero E."/>
            <person name="Gonzalez V."/>
        </authorList>
    </citation>
    <scope>NUCLEOTIDE SEQUENCE [LARGE SCALE GENOMIC DNA]</scope>
    <source>
        <strain evidence="3 4">IE4771</strain>
        <plasmid evidence="4">Plasmid pRetIE4771b</plasmid>
    </source>
</reference>
<sequence length="207" mass="21541">MEHDKGISVGAILLAAGQARRMGENGPHKLLAEFDGVPLVRRSAIVLLASNATPVVAVTGHRHGDVKQALAGLDIVTVFNRSYVTGMGSSVACGVSHPQIAACDGVLVMLADMPGITTEHINRVVHAFHQSGGEAIVRASFGEKPGHPVVFPQVLYSRLIRLAGDVGARQLIADSKLPVVMLDIGPAALLDVDTPTAIIENGGELLG</sequence>
<dbReference type="Pfam" id="PF12804">
    <property type="entry name" value="NTP_transf_3"/>
    <property type="match status" value="1"/>
</dbReference>
<protein>
    <submittedName>
        <fullName evidence="3">Glycosyltransferase family 2 protein</fullName>
    </submittedName>
</protein>
<dbReference type="Proteomes" id="UP000027180">
    <property type="component" value="Plasmid pRetIE4771b"/>
</dbReference>
<keyword evidence="1" id="KW-0460">Magnesium</keyword>
<organism evidence="3 4">
    <name type="scientific">Rhizobium etli bv. mimosae str. IE4771</name>
    <dbReference type="NCBI Taxonomy" id="1432050"/>
    <lineage>
        <taxon>Bacteria</taxon>
        <taxon>Pseudomonadati</taxon>
        <taxon>Pseudomonadota</taxon>
        <taxon>Alphaproteobacteria</taxon>
        <taxon>Hyphomicrobiales</taxon>
        <taxon>Rhizobiaceae</taxon>
        <taxon>Rhizobium/Agrobacterium group</taxon>
        <taxon>Rhizobium</taxon>
    </lineage>
</organism>
<dbReference type="GO" id="GO:0016779">
    <property type="term" value="F:nucleotidyltransferase activity"/>
    <property type="evidence" value="ECO:0007669"/>
    <property type="project" value="UniProtKB-ARBA"/>
</dbReference>
<dbReference type="PANTHER" id="PTHR43777:SF1">
    <property type="entry name" value="MOLYBDENUM COFACTOR CYTIDYLYLTRANSFERASE"/>
    <property type="match status" value="1"/>
</dbReference>
<dbReference type="RefSeq" id="WP_010055056.1">
    <property type="nucleotide sequence ID" value="NZ_CP006988.1"/>
</dbReference>
<dbReference type="SUPFAM" id="SSF53448">
    <property type="entry name" value="Nucleotide-diphospho-sugar transferases"/>
    <property type="match status" value="1"/>
</dbReference>
<geneLocation type="plasmid" evidence="3 4">
    <name>pRetIE4771b</name>
</geneLocation>
<evidence type="ECO:0000259" key="2">
    <source>
        <dbReference type="Pfam" id="PF12804"/>
    </source>
</evidence>
<evidence type="ECO:0000256" key="1">
    <source>
        <dbReference type="ARBA" id="ARBA00022842"/>
    </source>
</evidence>
<dbReference type="AlphaFoldDB" id="A0A060IDJ0"/>